<sequence>WCAIDVLLEEYFAVRRLWKDVVSKTERLEYNEAIAVLESMEAHAATFLSLAKEISAAMHPVVCTQQKRLQLSALHIAGLAILAVSTALFLCLGVEVVVVSAEVGTSIVEKLAAVELRLKERLGAGTKLLPADVGSRRTVKVGREQPWQALSLKQTAKLDGAMGDLPDRVNWGGAYVAAAPTVQAMEKEEVQKRGDVNQLGRAQVKTASQLEWELELVMTVPHEVKRLASELDWKKISHVWDPWAGTGVISKVMQLEWPHLNVMNKDWNPQLWLLTFFRIHFDPANRTTSAEFRADNSVWVSTPVRASQREEFADKIDCAFSYGEELAKRHGFKANVGLTLDGPDAESDFAVLLANMSHVFGPLSRNEIMKLLDLEYEYERLRFHVEGIGDPDAHRFWVRLRAIILDETVEPAPQLAVVRTLADKHRKLHPGYTDSDLVQDLYSVGVMRTSAAASPHATSLYLVVLRDLAANHPFTYAALALRLSKTYRDEKPLPRLAVPASGGDLPAPGGGGRSRGGRIPGGSALAFGERRMEKPVGDRKPVKNVWYLQWEGKGVLCVTCFRLWAATDGHLATGGVCPFSCSTVRHSLLAGFLITPLPLILLLRRSLYDRRRPHLRLVSSSSRPRHMVTLRSKPLRCYEHSCSRTCSDVLRHERGRDRLHGPLAPSTLLATSAMRTTRTGRLSVKDLGFTSCLGLPATTLTLPPSI</sequence>
<keyword evidence="3" id="KW-1185">Reference proteome</keyword>
<name>A0AAE0L6S2_9CHLO</name>
<organism evidence="2 3">
    <name type="scientific">Cymbomonas tetramitiformis</name>
    <dbReference type="NCBI Taxonomy" id="36881"/>
    <lineage>
        <taxon>Eukaryota</taxon>
        <taxon>Viridiplantae</taxon>
        <taxon>Chlorophyta</taxon>
        <taxon>Pyramimonadophyceae</taxon>
        <taxon>Pyramimonadales</taxon>
        <taxon>Pyramimonadaceae</taxon>
        <taxon>Cymbomonas</taxon>
    </lineage>
</organism>
<feature type="region of interest" description="Disordered" evidence="1">
    <location>
        <begin position="497"/>
        <end position="520"/>
    </location>
</feature>
<dbReference type="Proteomes" id="UP001190700">
    <property type="component" value="Unassembled WGS sequence"/>
</dbReference>
<protein>
    <submittedName>
        <fullName evidence="2">Uncharacterized protein</fullName>
    </submittedName>
</protein>
<feature type="non-terminal residue" evidence="2">
    <location>
        <position position="1"/>
    </location>
</feature>
<evidence type="ECO:0000313" key="2">
    <source>
        <dbReference type="EMBL" id="KAK3273977.1"/>
    </source>
</evidence>
<reference evidence="2 3" key="1">
    <citation type="journal article" date="2015" name="Genome Biol. Evol.">
        <title>Comparative Genomics of a Bacterivorous Green Alga Reveals Evolutionary Causalities and Consequences of Phago-Mixotrophic Mode of Nutrition.</title>
        <authorList>
            <person name="Burns J.A."/>
            <person name="Paasch A."/>
            <person name="Narechania A."/>
            <person name="Kim E."/>
        </authorList>
    </citation>
    <scope>NUCLEOTIDE SEQUENCE [LARGE SCALE GENOMIC DNA]</scope>
    <source>
        <strain evidence="2 3">PLY_AMNH</strain>
    </source>
</reference>
<evidence type="ECO:0000256" key="1">
    <source>
        <dbReference type="SAM" id="MobiDB-lite"/>
    </source>
</evidence>
<feature type="compositionally biased region" description="Gly residues" evidence="1">
    <location>
        <begin position="508"/>
        <end position="520"/>
    </location>
</feature>
<proteinExistence type="predicted"/>
<dbReference type="AlphaFoldDB" id="A0AAE0L6S2"/>
<dbReference type="EMBL" id="LGRX02008064">
    <property type="protein sequence ID" value="KAK3273977.1"/>
    <property type="molecule type" value="Genomic_DNA"/>
</dbReference>
<accession>A0AAE0L6S2</accession>
<comment type="caution">
    <text evidence="2">The sequence shown here is derived from an EMBL/GenBank/DDBJ whole genome shotgun (WGS) entry which is preliminary data.</text>
</comment>
<gene>
    <name evidence="2" type="ORF">CYMTET_17816</name>
</gene>
<evidence type="ECO:0000313" key="3">
    <source>
        <dbReference type="Proteomes" id="UP001190700"/>
    </source>
</evidence>